<dbReference type="EMBL" id="AVOT02064687">
    <property type="protein sequence ID" value="MBW0557018.1"/>
    <property type="molecule type" value="Genomic_DNA"/>
</dbReference>
<feature type="compositionally biased region" description="Low complexity" evidence="2">
    <location>
        <begin position="167"/>
        <end position="213"/>
    </location>
</feature>
<evidence type="ECO:0000313" key="4">
    <source>
        <dbReference type="Proteomes" id="UP000765509"/>
    </source>
</evidence>
<accession>A0A9Q3J635</accession>
<dbReference type="Proteomes" id="UP000765509">
    <property type="component" value="Unassembled WGS sequence"/>
</dbReference>
<organism evidence="3 4">
    <name type="scientific">Austropuccinia psidii MF-1</name>
    <dbReference type="NCBI Taxonomy" id="1389203"/>
    <lineage>
        <taxon>Eukaryota</taxon>
        <taxon>Fungi</taxon>
        <taxon>Dikarya</taxon>
        <taxon>Basidiomycota</taxon>
        <taxon>Pucciniomycotina</taxon>
        <taxon>Pucciniomycetes</taxon>
        <taxon>Pucciniales</taxon>
        <taxon>Sphaerophragmiaceae</taxon>
        <taxon>Austropuccinia</taxon>
    </lineage>
</organism>
<evidence type="ECO:0000256" key="1">
    <source>
        <dbReference type="SAM" id="Coils"/>
    </source>
</evidence>
<sequence>EHQISRLDLSFYPHPTKSKTSSPFMTAMKILEKLDVGAKTWYANPSTRSMELTRQSSMLRRQPSVSKMDHPNRKLKEQRLAELENKLDSSHFYPQRSHQQHHRASSPFSQSVQKLDDISNKTPILSPQQELEIWEEKRREAEELNARIESLRLSGMPADRLPSPVHFPSTPTLKSSLSTSSSFNASKASSSTAVVSENRLKSQSSKKSLRSSLPHPQKSPALTADIKANNMSQTIVDNAQMSYFKALKEAEDLISQLRMSHDDLLVRVKELENQVDSAELEKRDLTSRVGKLEQYLEQAETSKERLIIENEQLKIQLNDQARAQALNQSQSHTQAQVQAMHQRNESGVPSQADLRTQAHQQAPYKSPSARLRAQLQERDLYLQRQLSHPTRNLAFSSEPSGLAQYNALNQRARGTPLTHGVFPSNGYLQQQPIRQYSTPLHHHPNLGAQIYDEKLLHSNNLNHTQGLYGYH</sequence>
<keyword evidence="1" id="KW-0175">Coiled coil</keyword>
<evidence type="ECO:0000256" key="2">
    <source>
        <dbReference type="SAM" id="MobiDB-lite"/>
    </source>
</evidence>
<feature type="region of interest" description="Disordered" evidence="2">
    <location>
        <begin position="93"/>
        <end position="113"/>
    </location>
</feature>
<feature type="non-terminal residue" evidence="3">
    <location>
        <position position="1"/>
    </location>
</feature>
<dbReference type="AlphaFoldDB" id="A0A9Q3J635"/>
<feature type="region of interest" description="Disordered" evidence="2">
    <location>
        <begin position="155"/>
        <end position="223"/>
    </location>
</feature>
<evidence type="ECO:0000313" key="3">
    <source>
        <dbReference type="EMBL" id="MBW0557018.1"/>
    </source>
</evidence>
<feature type="region of interest" description="Disordered" evidence="2">
    <location>
        <begin position="324"/>
        <end position="368"/>
    </location>
</feature>
<dbReference type="OrthoDB" id="2502113at2759"/>
<comment type="caution">
    <text evidence="3">The sequence shown here is derived from an EMBL/GenBank/DDBJ whole genome shotgun (WGS) entry which is preliminary data.</text>
</comment>
<name>A0A9Q3J635_9BASI</name>
<feature type="compositionally biased region" description="Polar residues" evidence="2">
    <location>
        <begin position="47"/>
        <end position="65"/>
    </location>
</feature>
<protein>
    <submittedName>
        <fullName evidence="3">Uncharacterized protein</fullName>
    </submittedName>
</protein>
<feature type="region of interest" description="Disordered" evidence="2">
    <location>
        <begin position="47"/>
        <end position="70"/>
    </location>
</feature>
<feature type="region of interest" description="Disordered" evidence="2">
    <location>
        <begin position="1"/>
        <end position="21"/>
    </location>
</feature>
<feature type="compositionally biased region" description="Polar residues" evidence="2">
    <location>
        <begin position="324"/>
        <end position="360"/>
    </location>
</feature>
<gene>
    <name evidence="3" type="ORF">O181_096733</name>
</gene>
<keyword evidence="4" id="KW-1185">Reference proteome</keyword>
<proteinExistence type="predicted"/>
<reference evidence="3" key="1">
    <citation type="submission" date="2021-03" db="EMBL/GenBank/DDBJ databases">
        <title>Draft genome sequence of rust myrtle Austropuccinia psidii MF-1, a brazilian biotype.</title>
        <authorList>
            <person name="Quecine M.C."/>
            <person name="Pachon D.M.R."/>
            <person name="Bonatelli M.L."/>
            <person name="Correr F.H."/>
            <person name="Franceschini L.M."/>
            <person name="Leite T.F."/>
            <person name="Margarido G.R.A."/>
            <person name="Almeida C.A."/>
            <person name="Ferrarezi J.A."/>
            <person name="Labate C.A."/>
        </authorList>
    </citation>
    <scope>NUCLEOTIDE SEQUENCE</scope>
    <source>
        <strain evidence="3">MF-1</strain>
    </source>
</reference>
<feature type="coiled-coil region" evidence="1">
    <location>
        <begin position="247"/>
        <end position="323"/>
    </location>
</feature>